<evidence type="ECO:0000313" key="1">
    <source>
        <dbReference type="EMBL" id="UOQ43750.1"/>
    </source>
</evidence>
<protein>
    <submittedName>
        <fullName evidence="1">Isocitrate lyase/phosphoenolpyruvate mutase family protein</fullName>
    </submittedName>
</protein>
<dbReference type="RefSeq" id="WP_244709165.1">
    <property type="nucleotide sequence ID" value="NZ_CP095073.1"/>
</dbReference>
<keyword evidence="2" id="KW-1185">Reference proteome</keyword>
<dbReference type="SUPFAM" id="SSF51621">
    <property type="entry name" value="Phosphoenolpyruvate/pyruvate domain"/>
    <property type="match status" value="1"/>
</dbReference>
<dbReference type="InterPro" id="IPR015813">
    <property type="entry name" value="Pyrv/PenolPyrv_kinase-like_dom"/>
</dbReference>
<dbReference type="InterPro" id="IPR040442">
    <property type="entry name" value="Pyrv_kinase-like_dom_sf"/>
</dbReference>
<dbReference type="Gene3D" id="3.20.20.60">
    <property type="entry name" value="Phosphoenolpyruvate-binding domains"/>
    <property type="match status" value="1"/>
</dbReference>
<sequence length="279" mass="30579">MRNKDRALKVENFHQLHRQSSTFVLPNAWDAVSAKMFEESGFTAIGTTSAGIAAALGFKDGENIPLQKMIDVISSIVDSVNIPVSADIESGYGGNVKEVVETARKIIESGAVGINIEDGTGNPDRPLCDLSLQMEKIAAIKRLSDSKEDGTLFINARTDTYWLNIGDPSTRLAETIKRAKWFEESGADCIFIPGLFDREIIQNLRKEISCPINLLAGSEIPSLPELSNIGIERLSCGSGPFRATVTLLKTISDEIMNQQTFHRMTDGVLSYEKVSKIIQ</sequence>
<gene>
    <name evidence="1" type="ORF">MUN89_17980</name>
</gene>
<dbReference type="PANTHER" id="PTHR42905:SF16">
    <property type="entry name" value="CARBOXYPHOSPHONOENOLPYRUVATE PHOSPHONOMUTASE-LIKE PROTEIN (AFU_ORTHOLOGUE AFUA_5G07230)"/>
    <property type="match status" value="1"/>
</dbReference>
<dbReference type="GO" id="GO:0016829">
    <property type="term" value="F:lyase activity"/>
    <property type="evidence" value="ECO:0007669"/>
    <property type="project" value="UniProtKB-KW"/>
</dbReference>
<dbReference type="EMBL" id="CP095073">
    <property type="protein sequence ID" value="UOQ43750.1"/>
    <property type="molecule type" value="Genomic_DNA"/>
</dbReference>
<proteinExistence type="predicted"/>
<name>A0ABY4EH00_9BACI</name>
<dbReference type="Proteomes" id="UP000831787">
    <property type="component" value="Chromosome"/>
</dbReference>
<dbReference type="InterPro" id="IPR039556">
    <property type="entry name" value="ICL/PEPM"/>
</dbReference>
<accession>A0ABY4EH00</accession>
<dbReference type="CDD" id="cd00377">
    <property type="entry name" value="ICL_PEPM"/>
    <property type="match status" value="1"/>
</dbReference>
<organism evidence="1 2">
    <name type="scientific">Halobacillus salinarum</name>
    <dbReference type="NCBI Taxonomy" id="2932257"/>
    <lineage>
        <taxon>Bacteria</taxon>
        <taxon>Bacillati</taxon>
        <taxon>Bacillota</taxon>
        <taxon>Bacilli</taxon>
        <taxon>Bacillales</taxon>
        <taxon>Bacillaceae</taxon>
        <taxon>Halobacillus</taxon>
    </lineage>
</organism>
<evidence type="ECO:0000313" key="2">
    <source>
        <dbReference type="Proteomes" id="UP000831787"/>
    </source>
</evidence>
<dbReference type="Pfam" id="PF13714">
    <property type="entry name" value="PEP_mutase"/>
    <property type="match status" value="1"/>
</dbReference>
<dbReference type="PANTHER" id="PTHR42905">
    <property type="entry name" value="PHOSPHOENOLPYRUVATE CARBOXYLASE"/>
    <property type="match status" value="1"/>
</dbReference>
<keyword evidence="1" id="KW-0456">Lyase</keyword>
<reference evidence="1 2" key="1">
    <citation type="submission" date="2022-04" db="EMBL/GenBank/DDBJ databases">
        <title>Halobacillus sp. isolated from saltern.</title>
        <authorList>
            <person name="Won M."/>
            <person name="Lee C.-M."/>
            <person name="Woen H.-Y."/>
            <person name="Kwon S.-W."/>
        </authorList>
    </citation>
    <scope>NUCLEOTIDE SEQUENCE [LARGE SCALE GENOMIC DNA]</scope>
    <source>
        <strain evidence="1 2">SSBR10-3</strain>
    </source>
</reference>